<name>A0AAE0UR09_9TELE</name>
<dbReference type="AlphaFoldDB" id="A0AAE0UR09"/>
<comment type="caution">
    <text evidence="2">The sequence shown here is derived from an EMBL/GenBank/DDBJ whole genome shotgun (WGS) entry which is preliminary data.</text>
</comment>
<organism evidence="2 3">
    <name type="scientific">Hemibagrus guttatus</name>
    <dbReference type="NCBI Taxonomy" id="175788"/>
    <lineage>
        <taxon>Eukaryota</taxon>
        <taxon>Metazoa</taxon>
        <taxon>Chordata</taxon>
        <taxon>Craniata</taxon>
        <taxon>Vertebrata</taxon>
        <taxon>Euteleostomi</taxon>
        <taxon>Actinopterygii</taxon>
        <taxon>Neopterygii</taxon>
        <taxon>Teleostei</taxon>
        <taxon>Ostariophysi</taxon>
        <taxon>Siluriformes</taxon>
        <taxon>Bagridae</taxon>
        <taxon>Hemibagrus</taxon>
    </lineage>
</organism>
<dbReference type="EMBL" id="JAUCMX010000020">
    <property type="protein sequence ID" value="KAK3515648.1"/>
    <property type="molecule type" value="Genomic_DNA"/>
</dbReference>
<accession>A0AAE0UR09</accession>
<feature type="compositionally biased region" description="Acidic residues" evidence="1">
    <location>
        <begin position="39"/>
        <end position="48"/>
    </location>
</feature>
<proteinExistence type="predicted"/>
<sequence>MCRDDGVRLSVEETEPVQLQSSVRPFFSDYDTMWYTRDEEDEEHEADEVSQLVPVQQPPVREEEGGNSPGSSL</sequence>
<dbReference type="Proteomes" id="UP001274896">
    <property type="component" value="Unassembled WGS sequence"/>
</dbReference>
<protein>
    <submittedName>
        <fullName evidence="2">Uncharacterized protein</fullName>
    </submittedName>
</protein>
<keyword evidence="3" id="KW-1185">Reference proteome</keyword>
<feature type="compositionally biased region" description="Low complexity" evidence="1">
    <location>
        <begin position="49"/>
        <end position="59"/>
    </location>
</feature>
<evidence type="ECO:0000313" key="2">
    <source>
        <dbReference type="EMBL" id="KAK3515648.1"/>
    </source>
</evidence>
<reference evidence="2" key="1">
    <citation type="submission" date="2023-06" db="EMBL/GenBank/DDBJ databases">
        <title>Male Hemibagrus guttatus genome.</title>
        <authorList>
            <person name="Bian C."/>
        </authorList>
    </citation>
    <scope>NUCLEOTIDE SEQUENCE</scope>
    <source>
        <strain evidence="2">Male_cb2023</strain>
        <tissue evidence="2">Muscle</tissue>
    </source>
</reference>
<gene>
    <name evidence="2" type="ORF">QTP70_026423</name>
</gene>
<evidence type="ECO:0000313" key="3">
    <source>
        <dbReference type="Proteomes" id="UP001274896"/>
    </source>
</evidence>
<feature type="region of interest" description="Disordered" evidence="1">
    <location>
        <begin position="39"/>
        <end position="73"/>
    </location>
</feature>
<evidence type="ECO:0000256" key="1">
    <source>
        <dbReference type="SAM" id="MobiDB-lite"/>
    </source>
</evidence>